<reference evidence="2" key="1">
    <citation type="journal article" date="2020" name="Stud. Mycol.">
        <title>101 Dothideomycetes genomes: a test case for predicting lifestyles and emergence of pathogens.</title>
        <authorList>
            <person name="Haridas S."/>
            <person name="Albert R."/>
            <person name="Binder M."/>
            <person name="Bloem J."/>
            <person name="Labutti K."/>
            <person name="Salamov A."/>
            <person name="Andreopoulos B."/>
            <person name="Baker S."/>
            <person name="Barry K."/>
            <person name="Bills G."/>
            <person name="Bluhm B."/>
            <person name="Cannon C."/>
            <person name="Castanera R."/>
            <person name="Culley D."/>
            <person name="Daum C."/>
            <person name="Ezra D."/>
            <person name="Gonzalez J."/>
            <person name="Henrissat B."/>
            <person name="Kuo A."/>
            <person name="Liang C."/>
            <person name="Lipzen A."/>
            <person name="Lutzoni F."/>
            <person name="Magnuson J."/>
            <person name="Mondo S."/>
            <person name="Nolan M."/>
            <person name="Ohm R."/>
            <person name="Pangilinan J."/>
            <person name="Park H.-J."/>
            <person name="Ramirez L."/>
            <person name="Alfaro M."/>
            <person name="Sun H."/>
            <person name="Tritt A."/>
            <person name="Yoshinaga Y."/>
            <person name="Zwiers L.-H."/>
            <person name="Turgeon B."/>
            <person name="Goodwin S."/>
            <person name="Spatafora J."/>
            <person name="Crous P."/>
            <person name="Grigoriev I."/>
        </authorList>
    </citation>
    <scope>NUCLEOTIDE SEQUENCE</scope>
    <source>
        <strain evidence="2">CBS 121739</strain>
    </source>
</reference>
<accession>A0A6A6W969</accession>
<organism evidence="2 3">
    <name type="scientific">Pseudovirgaria hyperparasitica</name>
    <dbReference type="NCBI Taxonomy" id="470096"/>
    <lineage>
        <taxon>Eukaryota</taxon>
        <taxon>Fungi</taxon>
        <taxon>Dikarya</taxon>
        <taxon>Ascomycota</taxon>
        <taxon>Pezizomycotina</taxon>
        <taxon>Dothideomycetes</taxon>
        <taxon>Dothideomycetes incertae sedis</taxon>
        <taxon>Acrospermales</taxon>
        <taxon>Acrospermaceae</taxon>
        <taxon>Pseudovirgaria</taxon>
    </lineage>
</organism>
<dbReference type="RefSeq" id="XP_033601843.1">
    <property type="nucleotide sequence ID" value="XM_033740951.1"/>
</dbReference>
<protein>
    <submittedName>
        <fullName evidence="2">Uncharacterized protein</fullName>
    </submittedName>
</protein>
<name>A0A6A6W969_9PEZI</name>
<dbReference type="AlphaFoldDB" id="A0A6A6W969"/>
<dbReference type="Proteomes" id="UP000799437">
    <property type="component" value="Unassembled WGS sequence"/>
</dbReference>
<gene>
    <name evidence="2" type="ORF">EJ05DRAFT_344710</name>
</gene>
<dbReference type="GeneID" id="54482005"/>
<keyword evidence="3" id="KW-1185">Reference proteome</keyword>
<dbReference type="EMBL" id="ML996570">
    <property type="protein sequence ID" value="KAF2759392.1"/>
    <property type="molecule type" value="Genomic_DNA"/>
</dbReference>
<evidence type="ECO:0000313" key="2">
    <source>
        <dbReference type="EMBL" id="KAF2759392.1"/>
    </source>
</evidence>
<evidence type="ECO:0000256" key="1">
    <source>
        <dbReference type="SAM" id="MobiDB-lite"/>
    </source>
</evidence>
<sequence length="123" mass="13751">MFVLGKACLRRHKSTRWVLPFVPRLSIVAMVGRCIGLPECQLRKIATSSQLSHLKLVATHACSATADDKRETRSEQTEPRSTFGKVKLSPKHIPKVRPEGLFTLAIQSTSIQLQHVRLVCGHQ</sequence>
<feature type="compositionally biased region" description="Basic and acidic residues" evidence="1">
    <location>
        <begin position="66"/>
        <end position="78"/>
    </location>
</feature>
<evidence type="ECO:0000313" key="3">
    <source>
        <dbReference type="Proteomes" id="UP000799437"/>
    </source>
</evidence>
<proteinExistence type="predicted"/>
<feature type="region of interest" description="Disordered" evidence="1">
    <location>
        <begin position="63"/>
        <end position="91"/>
    </location>
</feature>